<sequence length="114" mass="12862">MVLPKDWARSLQTGTSYWIPHPPFSSHLKKIGTDTSAQQSLPAVREDDASFLPTPRAILDHRVPKGHQEVLIHWQGLSPADATWENLQNMKRQFTGLALEEDKGQIRGVELLRA</sequence>
<accession>A0ACC2MX98</accession>
<dbReference type="EMBL" id="CM056809">
    <property type="protein sequence ID" value="KAJ8650392.1"/>
    <property type="molecule type" value="Genomic_DNA"/>
</dbReference>
<evidence type="ECO:0000313" key="2">
    <source>
        <dbReference type="Proteomes" id="UP001234297"/>
    </source>
</evidence>
<reference evidence="1 2" key="1">
    <citation type="journal article" date="2022" name="Hortic Res">
        <title>A haplotype resolved chromosomal level avocado genome allows analysis of novel avocado genes.</title>
        <authorList>
            <person name="Nath O."/>
            <person name="Fletcher S.J."/>
            <person name="Hayward A."/>
            <person name="Shaw L.M."/>
            <person name="Masouleh A.K."/>
            <person name="Furtado A."/>
            <person name="Henry R.J."/>
            <person name="Mitter N."/>
        </authorList>
    </citation>
    <scope>NUCLEOTIDE SEQUENCE [LARGE SCALE GENOMIC DNA]</scope>
    <source>
        <strain evidence="2">cv. Hass</strain>
    </source>
</reference>
<evidence type="ECO:0000313" key="1">
    <source>
        <dbReference type="EMBL" id="KAJ8650392.1"/>
    </source>
</evidence>
<gene>
    <name evidence="1" type="ORF">MRB53_003415</name>
</gene>
<keyword evidence="2" id="KW-1185">Reference proteome</keyword>
<organism evidence="1 2">
    <name type="scientific">Persea americana</name>
    <name type="common">Avocado</name>
    <dbReference type="NCBI Taxonomy" id="3435"/>
    <lineage>
        <taxon>Eukaryota</taxon>
        <taxon>Viridiplantae</taxon>
        <taxon>Streptophyta</taxon>
        <taxon>Embryophyta</taxon>
        <taxon>Tracheophyta</taxon>
        <taxon>Spermatophyta</taxon>
        <taxon>Magnoliopsida</taxon>
        <taxon>Magnoliidae</taxon>
        <taxon>Laurales</taxon>
        <taxon>Lauraceae</taxon>
        <taxon>Persea</taxon>
    </lineage>
</organism>
<comment type="caution">
    <text evidence="1">The sequence shown here is derived from an EMBL/GenBank/DDBJ whole genome shotgun (WGS) entry which is preliminary data.</text>
</comment>
<proteinExistence type="predicted"/>
<dbReference type="Proteomes" id="UP001234297">
    <property type="component" value="Chromosome 1"/>
</dbReference>
<name>A0ACC2MX98_PERAE</name>
<protein>
    <submittedName>
        <fullName evidence="1">Uncharacterized protein</fullName>
    </submittedName>
</protein>